<protein>
    <submittedName>
        <fullName evidence="1">Uncharacterized protein</fullName>
    </submittedName>
</protein>
<comment type="caution">
    <text evidence="1">The sequence shown here is derived from an EMBL/GenBank/DDBJ whole genome shotgun (WGS) entry which is preliminary data.</text>
</comment>
<evidence type="ECO:0000313" key="2">
    <source>
        <dbReference type="Proteomes" id="UP001628078"/>
    </source>
</evidence>
<name>A0ABQ5JLH4_9LACO</name>
<dbReference type="EMBL" id="BQXO01000001">
    <property type="protein sequence ID" value="GKT05206.1"/>
    <property type="molecule type" value="Genomic_DNA"/>
</dbReference>
<gene>
    <name evidence="1" type="ORF">JCM31185_04950</name>
</gene>
<proteinExistence type="predicted"/>
<accession>A0ABQ5JLH4</accession>
<evidence type="ECO:0000313" key="1">
    <source>
        <dbReference type="EMBL" id="GKT05206.1"/>
    </source>
</evidence>
<keyword evidence="2" id="KW-1185">Reference proteome</keyword>
<dbReference type="Proteomes" id="UP001628078">
    <property type="component" value="Unassembled WGS sequence"/>
</dbReference>
<sequence>METEAHRNLITAKLRQLFKSKPVVKEDRTVIVPARVQSENSRFERSLATTLLSLQFARIGE</sequence>
<reference evidence="1 2" key="1">
    <citation type="submission" date="2022-03" db="EMBL/GenBank/DDBJ databases">
        <title>Draft genome sequence of Furfurilactobacillus curtus JCM 31185.</title>
        <authorList>
            <person name="Suzuki S."/>
            <person name="Endo A."/>
            <person name="Kajikawa A."/>
        </authorList>
    </citation>
    <scope>NUCLEOTIDE SEQUENCE [LARGE SCALE GENOMIC DNA]</scope>
    <source>
        <strain evidence="1 2">JCM 31185</strain>
    </source>
</reference>
<organism evidence="1 2">
    <name type="scientific">Furfurilactobacillus curtus</name>
    <dbReference type="NCBI Taxonomy" id="1746200"/>
    <lineage>
        <taxon>Bacteria</taxon>
        <taxon>Bacillati</taxon>
        <taxon>Bacillota</taxon>
        <taxon>Bacilli</taxon>
        <taxon>Lactobacillales</taxon>
        <taxon>Lactobacillaceae</taxon>
        <taxon>Furfurilactobacillus</taxon>
    </lineage>
</organism>
<dbReference type="RefSeq" id="WP_407882458.1">
    <property type="nucleotide sequence ID" value="NZ_BQXO01000001.1"/>
</dbReference>